<reference evidence="4" key="1">
    <citation type="submission" date="2017-01" db="EMBL/GenBank/DDBJ databases">
        <authorList>
            <person name="Varghese N."/>
            <person name="Submissions S."/>
        </authorList>
    </citation>
    <scope>NUCLEOTIDE SEQUENCE [LARGE SCALE GENOMIC DNA]</scope>
    <source>
        <strain evidence="4">DSM 29591</strain>
    </source>
</reference>
<sequence>MAKRFGGKFSPDGQQDAGRPGASPRGAVAKPADGRVKLLYVPAIVLAATSLNDGPVTLVTALVGAAVLALAAWLLQEGLAAEAAYDTRKVARRPALPRKMLATALTGVGVTIAAYTGDSGAIGAVLYGIAAAGLHTATFGIDPMTDKRMEGIDSFQQDRVARVVDQAEAHLDVMKRQIETVSDRRLTERVEDFQVIARRMIRTVEEDPRDLTGARKFLGVYLMGARDATLKFVDLYNRRKDADARAAYEALLDDLEQNFAARTDKMMLDDRSDMDIEINVLRDRLQREGVNLKTKGNE</sequence>
<proteinExistence type="predicted"/>
<dbReference type="STRING" id="287098.SAMN05421665_1667"/>
<dbReference type="Proteomes" id="UP000186997">
    <property type="component" value="Unassembled WGS sequence"/>
</dbReference>
<dbReference type="AlphaFoldDB" id="A0A1R3X029"/>
<dbReference type="RefSeq" id="WP_076659140.1">
    <property type="nucleotide sequence ID" value="NZ_FTPR01000001.1"/>
</dbReference>
<organism evidence="3 4">
    <name type="scientific">Yoonia rosea</name>
    <dbReference type="NCBI Taxonomy" id="287098"/>
    <lineage>
        <taxon>Bacteria</taxon>
        <taxon>Pseudomonadati</taxon>
        <taxon>Pseudomonadota</taxon>
        <taxon>Alphaproteobacteria</taxon>
        <taxon>Rhodobacterales</taxon>
        <taxon>Paracoccaceae</taxon>
        <taxon>Yoonia</taxon>
    </lineage>
</organism>
<feature type="transmembrane region" description="Helical" evidence="2">
    <location>
        <begin position="96"/>
        <end position="115"/>
    </location>
</feature>
<keyword evidence="2" id="KW-0472">Membrane</keyword>
<protein>
    <submittedName>
        <fullName evidence="3">5-bromo-4-chloroindolyl phosphate hydrolysis protein</fullName>
    </submittedName>
</protein>
<feature type="transmembrane region" description="Helical" evidence="2">
    <location>
        <begin position="121"/>
        <end position="141"/>
    </location>
</feature>
<name>A0A1R3X029_9RHOB</name>
<keyword evidence="2" id="KW-1133">Transmembrane helix</keyword>
<evidence type="ECO:0000313" key="3">
    <source>
        <dbReference type="EMBL" id="SIT83443.1"/>
    </source>
</evidence>
<keyword evidence="4" id="KW-1185">Reference proteome</keyword>
<keyword evidence="2" id="KW-0812">Transmembrane</keyword>
<dbReference type="EMBL" id="FTPR01000001">
    <property type="protein sequence ID" value="SIT83443.1"/>
    <property type="molecule type" value="Genomic_DNA"/>
</dbReference>
<gene>
    <name evidence="3" type="ORF">SAMN05421665_1667</name>
</gene>
<dbReference type="InterPro" id="IPR018770">
    <property type="entry name" value="ChloroindolylP_hydrolase"/>
</dbReference>
<feature type="transmembrane region" description="Helical" evidence="2">
    <location>
        <begin position="56"/>
        <end position="75"/>
    </location>
</feature>
<evidence type="ECO:0000256" key="2">
    <source>
        <dbReference type="SAM" id="Phobius"/>
    </source>
</evidence>
<accession>A0A1R3X029</accession>
<feature type="region of interest" description="Disordered" evidence="1">
    <location>
        <begin position="1"/>
        <end position="29"/>
    </location>
</feature>
<dbReference type="OrthoDB" id="7375296at2"/>
<evidence type="ECO:0000256" key="1">
    <source>
        <dbReference type="SAM" id="MobiDB-lite"/>
    </source>
</evidence>
<evidence type="ECO:0000313" key="4">
    <source>
        <dbReference type="Proteomes" id="UP000186997"/>
    </source>
</evidence>
<dbReference type="Pfam" id="PF10112">
    <property type="entry name" value="Halogen_Hydrol"/>
    <property type="match status" value="1"/>
</dbReference>